<dbReference type="InterPro" id="IPR051207">
    <property type="entry name" value="ComplexI_NDUFA9_subunit"/>
</dbReference>
<dbReference type="PANTHER" id="PTHR12126:SF11">
    <property type="entry name" value="NADH DEHYDROGENASE [UBIQUINONE] 1 ALPHA SUBCOMPLEX SUBUNIT 9, MITOCHONDRIAL"/>
    <property type="match status" value="1"/>
</dbReference>
<dbReference type="SUPFAM" id="SSF51735">
    <property type="entry name" value="NAD(P)-binding Rossmann-fold domains"/>
    <property type="match status" value="1"/>
</dbReference>
<dbReference type="Pfam" id="PF01370">
    <property type="entry name" value="Epimerase"/>
    <property type="match status" value="1"/>
</dbReference>
<evidence type="ECO:0000256" key="5">
    <source>
        <dbReference type="ARBA" id="ARBA00046455"/>
    </source>
</evidence>
<dbReference type="GO" id="GO:0044877">
    <property type="term" value="F:protein-containing complex binding"/>
    <property type="evidence" value="ECO:0000318"/>
    <property type="project" value="GO_Central"/>
</dbReference>
<dbReference type="InParanoid" id="B3RLB8"/>
<gene>
    <name evidence="7" type="ORF">TRIADDRAFT_63506</name>
</gene>
<comment type="subunit">
    <text evidence="5">Complex I is composed of 45 different subunits. This a component of the hydrophobic protein fraction. Interacts with BLOC1S1. Interacts with SLC2A4. Interacts with CLOCK. Interacts with RAB5IF.</text>
</comment>
<dbReference type="OMA" id="PEDQFTN"/>
<dbReference type="AlphaFoldDB" id="B3RLB8"/>
<reference evidence="7 8" key="1">
    <citation type="journal article" date="2008" name="Nature">
        <title>The Trichoplax genome and the nature of placozoans.</title>
        <authorList>
            <person name="Srivastava M."/>
            <person name="Begovic E."/>
            <person name="Chapman J."/>
            <person name="Putnam N.H."/>
            <person name="Hellsten U."/>
            <person name="Kawashima T."/>
            <person name="Kuo A."/>
            <person name="Mitros T."/>
            <person name="Salamov A."/>
            <person name="Carpenter M.L."/>
            <person name="Signorovitch A.Y."/>
            <person name="Moreno M.A."/>
            <person name="Kamm K."/>
            <person name="Grimwood J."/>
            <person name="Schmutz J."/>
            <person name="Shapiro H."/>
            <person name="Grigoriev I.V."/>
            <person name="Buss L.W."/>
            <person name="Schierwater B."/>
            <person name="Dellaporta S.L."/>
            <person name="Rokhsar D.S."/>
        </authorList>
    </citation>
    <scope>NUCLEOTIDE SEQUENCE [LARGE SCALE GENOMIC DNA]</scope>
    <source>
        <strain evidence="7 8">Grell-BS-1999</strain>
    </source>
</reference>
<evidence type="ECO:0000259" key="6">
    <source>
        <dbReference type="Pfam" id="PF01370"/>
    </source>
</evidence>
<dbReference type="FunFam" id="3.40.50.720:FF:001176">
    <property type="entry name" value="NADH dehydrogenase [ubiquinone] 1 alpha subcomplex subunit 9, mitochondrial"/>
    <property type="match status" value="1"/>
</dbReference>
<dbReference type="PhylomeDB" id="B3RLB8"/>
<dbReference type="InterPro" id="IPR001509">
    <property type="entry name" value="Epimerase_deHydtase"/>
</dbReference>
<proteinExistence type="inferred from homology"/>
<dbReference type="STRING" id="10228.B3RLB8"/>
<dbReference type="eggNOG" id="KOG2865">
    <property type="taxonomic scope" value="Eukaryota"/>
</dbReference>
<feature type="domain" description="NAD-dependent epimerase/dehydratase" evidence="6">
    <location>
        <begin position="53"/>
        <end position="252"/>
    </location>
</feature>
<evidence type="ECO:0000256" key="3">
    <source>
        <dbReference type="ARBA" id="ARBA00042000"/>
    </source>
</evidence>
<dbReference type="HOGENOM" id="CLU_007383_6_4_1"/>
<dbReference type="FunCoup" id="B3RLB8">
    <property type="interactions" value="1981"/>
</dbReference>
<organism evidence="7 8">
    <name type="scientific">Trichoplax adhaerens</name>
    <name type="common">Trichoplax reptans</name>
    <dbReference type="NCBI Taxonomy" id="10228"/>
    <lineage>
        <taxon>Eukaryota</taxon>
        <taxon>Metazoa</taxon>
        <taxon>Placozoa</taxon>
        <taxon>Uniplacotomia</taxon>
        <taxon>Trichoplacea</taxon>
        <taxon>Trichoplacidae</taxon>
        <taxon>Trichoplax</taxon>
    </lineage>
</organism>
<evidence type="ECO:0000256" key="4">
    <source>
        <dbReference type="ARBA" id="ARBA00043145"/>
    </source>
</evidence>
<dbReference type="GeneID" id="6749156"/>
<name>B3RLB8_TRIAD</name>
<dbReference type="InterPro" id="IPR036291">
    <property type="entry name" value="NAD(P)-bd_dom_sf"/>
</dbReference>
<keyword evidence="8" id="KW-1185">Reference proteome</keyword>
<dbReference type="KEGG" id="tad:TRIADDRAFT_63506"/>
<dbReference type="EMBL" id="DS985241">
    <property type="protein sequence ID" value="EDV29517.1"/>
    <property type="molecule type" value="Genomic_DNA"/>
</dbReference>
<dbReference type="Proteomes" id="UP000009022">
    <property type="component" value="Unassembled WGS sequence"/>
</dbReference>
<dbReference type="RefSeq" id="XP_002108719.1">
    <property type="nucleotide sequence ID" value="XM_002108683.1"/>
</dbReference>
<evidence type="ECO:0000256" key="2">
    <source>
        <dbReference type="ARBA" id="ARBA00040720"/>
    </source>
</evidence>
<dbReference type="CDD" id="cd05271">
    <property type="entry name" value="NDUFA9_like_SDR_a"/>
    <property type="match status" value="1"/>
</dbReference>
<dbReference type="OrthoDB" id="275457at2759"/>
<accession>B3RLB8</accession>
<evidence type="ECO:0000313" key="7">
    <source>
        <dbReference type="EMBL" id="EDV29517.1"/>
    </source>
</evidence>
<comment type="similarity">
    <text evidence="1">Belongs to the complex I NDUFA9 subunit family.</text>
</comment>
<dbReference type="GO" id="GO:0006744">
    <property type="term" value="P:ubiquinone biosynthetic process"/>
    <property type="evidence" value="ECO:0000318"/>
    <property type="project" value="GO_Central"/>
</dbReference>
<dbReference type="CTD" id="6749156"/>
<evidence type="ECO:0000256" key="1">
    <source>
        <dbReference type="ARBA" id="ARBA00038501"/>
    </source>
</evidence>
<sequence length="358" mass="40298">MMLNLSRRRLPQTLTVSSVRTVICGSSINDRKLHQLVKSGRGGRSSYSGILATVFGGTGFTGRYVINRLGRVGTQIMVPYRCDEHDIRHIRLMGDLGQIMFRPFSLRDTDAVSELVKHSNVVINLIGQDWETRNYTYEDANVEGARAIARACRDHGVERLIHVSALNVDKNSKSHWLRSKAAGEEAVLEEFPDATIVRPSDIYGQEDRFFNYYAELRMLPFGVPLLDGGLKATKIPLYVADFAKAIAKMTVDDTTAGRIYELYGPHEYLLYDLVGTIFSAFLSVMETVGYIPWLTRDKLIRQNLSDRVTPELPGLEDLGIEKTTIDKIATFVLRRHVGVSGADIDWDLVRKLNTQSRT</sequence>
<protein>
    <recommendedName>
        <fullName evidence="2">NADH dehydrogenase [ubiquinone] 1 alpha subcomplex subunit 9, mitochondrial</fullName>
    </recommendedName>
    <alternativeName>
        <fullName evidence="4">Complex I-39kD</fullName>
    </alternativeName>
    <alternativeName>
        <fullName evidence="3">NADH-ubiquinone oxidoreductase 39 kDa subunit</fullName>
    </alternativeName>
</protein>
<evidence type="ECO:0000313" key="8">
    <source>
        <dbReference type="Proteomes" id="UP000009022"/>
    </source>
</evidence>
<dbReference type="Gene3D" id="3.40.50.720">
    <property type="entry name" value="NAD(P)-binding Rossmann-like Domain"/>
    <property type="match status" value="1"/>
</dbReference>
<dbReference type="PANTHER" id="PTHR12126">
    <property type="entry name" value="NADH-UBIQUINONE OXIDOREDUCTASE 39 KDA SUBUNIT-RELATED"/>
    <property type="match status" value="1"/>
</dbReference>
<dbReference type="GO" id="GO:0005739">
    <property type="term" value="C:mitochondrion"/>
    <property type="evidence" value="ECO:0000318"/>
    <property type="project" value="GO_Central"/>
</dbReference>